<evidence type="ECO:0000313" key="5">
    <source>
        <dbReference type="EMBL" id="MBB6135498.1"/>
    </source>
</evidence>
<evidence type="ECO:0000313" key="6">
    <source>
        <dbReference type="Proteomes" id="UP000540787"/>
    </source>
</evidence>
<name>A0A7W9X316_9BURK</name>
<keyword evidence="1" id="KW-0805">Transcription regulation</keyword>
<dbReference type="AlphaFoldDB" id="A0A7W9X316"/>
<dbReference type="NCBIfam" id="NF033788">
    <property type="entry name" value="HTH_metalloreg"/>
    <property type="match status" value="1"/>
</dbReference>
<dbReference type="InterPro" id="IPR051011">
    <property type="entry name" value="Metal_resp_trans_reg"/>
</dbReference>
<accession>A0A7W9X316</accession>
<dbReference type="InterPro" id="IPR036388">
    <property type="entry name" value="WH-like_DNA-bd_sf"/>
</dbReference>
<proteinExistence type="predicted"/>
<dbReference type="SMART" id="SM00418">
    <property type="entry name" value="HTH_ARSR"/>
    <property type="match status" value="1"/>
</dbReference>
<dbReference type="EMBL" id="JACHBX010000004">
    <property type="protein sequence ID" value="MBB6135498.1"/>
    <property type="molecule type" value="Genomic_DNA"/>
</dbReference>
<feature type="domain" description="HTH arsR-type" evidence="4">
    <location>
        <begin position="17"/>
        <end position="111"/>
    </location>
</feature>
<sequence>MHEHIHTHPAAQPIAPPPEEAIGQLADLFHLLGDATRLRIVLACLTQPTAVGDIANTLSLSSSLVSHHLRLLRAARIVKAERQGKQVFYAAADAHISSLLSTMFEHIAEPATGMDA</sequence>
<dbReference type="SUPFAM" id="SSF46785">
    <property type="entry name" value="Winged helix' DNA-binding domain"/>
    <property type="match status" value="1"/>
</dbReference>
<comment type="caution">
    <text evidence="5">The sequence shown here is derived from an EMBL/GenBank/DDBJ whole genome shotgun (WGS) entry which is preliminary data.</text>
</comment>
<dbReference type="GO" id="GO:0003677">
    <property type="term" value="F:DNA binding"/>
    <property type="evidence" value="ECO:0007669"/>
    <property type="project" value="UniProtKB-KW"/>
</dbReference>
<gene>
    <name evidence="5" type="ORF">HD842_003665</name>
</gene>
<dbReference type="InterPro" id="IPR001845">
    <property type="entry name" value="HTH_ArsR_DNA-bd_dom"/>
</dbReference>
<dbReference type="RefSeq" id="WP_183556166.1">
    <property type="nucleotide sequence ID" value="NZ_JACHBX010000004.1"/>
</dbReference>
<dbReference type="InterPro" id="IPR011991">
    <property type="entry name" value="ArsR-like_HTH"/>
</dbReference>
<keyword evidence="3" id="KW-0804">Transcription</keyword>
<dbReference type="Gene3D" id="1.10.10.10">
    <property type="entry name" value="Winged helix-like DNA-binding domain superfamily/Winged helix DNA-binding domain"/>
    <property type="match status" value="1"/>
</dbReference>
<dbReference type="InterPro" id="IPR036390">
    <property type="entry name" value="WH_DNA-bd_sf"/>
</dbReference>
<organism evidence="5 6">
    <name type="scientific">Massilia aurea</name>
    <dbReference type="NCBI Taxonomy" id="373040"/>
    <lineage>
        <taxon>Bacteria</taxon>
        <taxon>Pseudomonadati</taxon>
        <taxon>Pseudomonadota</taxon>
        <taxon>Betaproteobacteria</taxon>
        <taxon>Burkholderiales</taxon>
        <taxon>Oxalobacteraceae</taxon>
        <taxon>Telluria group</taxon>
        <taxon>Massilia</taxon>
    </lineage>
</organism>
<protein>
    <submittedName>
        <fullName evidence="5">DNA-binding transcriptional ArsR family regulator</fullName>
    </submittedName>
</protein>
<dbReference type="CDD" id="cd00090">
    <property type="entry name" value="HTH_ARSR"/>
    <property type="match status" value="1"/>
</dbReference>
<reference evidence="5 6" key="1">
    <citation type="submission" date="2020-08" db="EMBL/GenBank/DDBJ databases">
        <title>The Agave Microbiome: Exploring the role of microbial communities in plant adaptations to desert environments.</title>
        <authorList>
            <person name="Partida-Martinez L.P."/>
        </authorList>
    </citation>
    <scope>NUCLEOTIDE SEQUENCE [LARGE SCALE GENOMIC DNA]</scope>
    <source>
        <strain evidence="5 6">AT3.2</strain>
    </source>
</reference>
<dbReference type="PRINTS" id="PR00778">
    <property type="entry name" value="HTHARSR"/>
</dbReference>
<dbReference type="Proteomes" id="UP000540787">
    <property type="component" value="Unassembled WGS sequence"/>
</dbReference>
<dbReference type="PANTHER" id="PTHR43132:SF6">
    <property type="entry name" value="HTH-TYPE TRANSCRIPTIONAL REPRESSOR CZRA"/>
    <property type="match status" value="1"/>
</dbReference>
<dbReference type="Pfam" id="PF01022">
    <property type="entry name" value="HTH_5"/>
    <property type="match status" value="1"/>
</dbReference>
<evidence type="ECO:0000259" key="4">
    <source>
        <dbReference type="PROSITE" id="PS50987"/>
    </source>
</evidence>
<evidence type="ECO:0000256" key="1">
    <source>
        <dbReference type="ARBA" id="ARBA00023015"/>
    </source>
</evidence>
<keyword evidence="2 5" id="KW-0238">DNA-binding</keyword>
<dbReference type="GO" id="GO:0003700">
    <property type="term" value="F:DNA-binding transcription factor activity"/>
    <property type="evidence" value="ECO:0007669"/>
    <property type="project" value="InterPro"/>
</dbReference>
<evidence type="ECO:0000256" key="3">
    <source>
        <dbReference type="ARBA" id="ARBA00023163"/>
    </source>
</evidence>
<dbReference type="PANTHER" id="PTHR43132">
    <property type="entry name" value="ARSENICAL RESISTANCE OPERON REPRESSOR ARSR-RELATED"/>
    <property type="match status" value="1"/>
</dbReference>
<keyword evidence="6" id="KW-1185">Reference proteome</keyword>
<dbReference type="PROSITE" id="PS50987">
    <property type="entry name" value="HTH_ARSR_2"/>
    <property type="match status" value="1"/>
</dbReference>
<evidence type="ECO:0000256" key="2">
    <source>
        <dbReference type="ARBA" id="ARBA00023125"/>
    </source>
</evidence>